<keyword evidence="2" id="KW-1185">Reference proteome</keyword>
<dbReference type="Proteomes" id="UP001196565">
    <property type="component" value="Unassembled WGS sequence"/>
</dbReference>
<accession>A0ABS7A4J5</accession>
<comment type="caution">
    <text evidence="1">The sequence shown here is derived from an EMBL/GenBank/DDBJ whole genome shotgun (WGS) entry which is preliminary data.</text>
</comment>
<gene>
    <name evidence="1" type="ORF">KPL78_04985</name>
</gene>
<name>A0ABS7A4J5_9PROT</name>
<dbReference type="EMBL" id="JAHYBZ010000002">
    <property type="protein sequence ID" value="MBW6397191.1"/>
    <property type="molecule type" value="Genomic_DNA"/>
</dbReference>
<proteinExistence type="predicted"/>
<sequence>MLERGRVIALGRYRAKLVKGRVMGIPFQHVWTVRAGRTIALDAVADCGCMPPA</sequence>
<dbReference type="RefSeq" id="WP_219761818.1">
    <property type="nucleotide sequence ID" value="NZ_JAHYBZ010000002.1"/>
</dbReference>
<evidence type="ECO:0000313" key="2">
    <source>
        <dbReference type="Proteomes" id="UP001196565"/>
    </source>
</evidence>
<organism evidence="1 2">
    <name type="scientific">Roseomonas alba</name>
    <dbReference type="NCBI Taxonomy" id="2846776"/>
    <lineage>
        <taxon>Bacteria</taxon>
        <taxon>Pseudomonadati</taxon>
        <taxon>Pseudomonadota</taxon>
        <taxon>Alphaproteobacteria</taxon>
        <taxon>Acetobacterales</taxon>
        <taxon>Roseomonadaceae</taxon>
        <taxon>Roseomonas</taxon>
    </lineage>
</organism>
<evidence type="ECO:0000313" key="1">
    <source>
        <dbReference type="EMBL" id="MBW6397191.1"/>
    </source>
</evidence>
<reference evidence="1 2" key="1">
    <citation type="submission" date="2021-07" db="EMBL/GenBank/DDBJ databases">
        <authorList>
            <person name="So Y."/>
        </authorList>
    </citation>
    <scope>NUCLEOTIDE SEQUENCE [LARGE SCALE GENOMIC DNA]</scope>
    <source>
        <strain evidence="1 2">HJA6</strain>
    </source>
</reference>
<protein>
    <submittedName>
        <fullName evidence="1">Uncharacterized protein</fullName>
    </submittedName>
</protein>